<dbReference type="InterPro" id="IPR000326">
    <property type="entry name" value="PAP2/HPO"/>
</dbReference>
<dbReference type="Gene3D" id="1.20.144.10">
    <property type="entry name" value="Phosphatidic acid phosphatase type 2/haloperoxidase"/>
    <property type="match status" value="1"/>
</dbReference>
<gene>
    <name evidence="4" type="ORF">DQ392_13685</name>
</gene>
<protein>
    <submittedName>
        <fullName evidence="4">Phosphatase PAP2 family protein</fullName>
    </submittedName>
</protein>
<accession>A0A367ELY1</accession>
<reference evidence="4 5" key="1">
    <citation type="submission" date="2018-06" db="EMBL/GenBank/DDBJ databases">
        <title>Streptomyces reniochalinae sp. nov. and Streptomyces diacarnus sp. nov. from marine sponges.</title>
        <authorList>
            <person name="Li L."/>
        </authorList>
    </citation>
    <scope>NUCLEOTIDE SEQUENCE [LARGE SCALE GENOMIC DNA]</scope>
    <source>
        <strain evidence="4 5">LHW50302</strain>
    </source>
</reference>
<dbReference type="OrthoDB" id="4870188at2"/>
<keyword evidence="2" id="KW-0812">Transmembrane</keyword>
<feature type="domain" description="Phosphatidic acid phosphatase type 2/haloperoxidase" evidence="3">
    <location>
        <begin position="209"/>
        <end position="284"/>
    </location>
</feature>
<dbReference type="Proteomes" id="UP000253507">
    <property type="component" value="Unassembled WGS sequence"/>
</dbReference>
<evidence type="ECO:0000256" key="1">
    <source>
        <dbReference type="SAM" id="MobiDB-lite"/>
    </source>
</evidence>
<proteinExistence type="predicted"/>
<evidence type="ECO:0000313" key="5">
    <source>
        <dbReference type="Proteomes" id="UP000253507"/>
    </source>
</evidence>
<comment type="caution">
    <text evidence="4">The sequence shown here is derived from an EMBL/GenBank/DDBJ whole genome shotgun (WGS) entry which is preliminary data.</text>
</comment>
<sequence>MSGACPVCRVALACRTVFRVAGTRGGTTPVSRPEPVFPRDRPGRALAHVSPRSDDGLSHTPRDLREPGRDGRPGIPPVPGRPSTSMTDSPRSPSAVPVLRLIACLLCGVLFSLSTWQVCARGQLVRWDEELSDGMRAAAPSRTAAESLSDVGNMTVALPVLAAAMALALWLTRGRGWRPVLCYVSAMVVMALVVTGVKSWTDRTGPLGGGGFYPSGHAATTTVALGGALLVVAAWLPRALLVVAWTGVVVLSLGNGLGLVWRGYHWPLDVVASWCLSVLLLSSAAAFARRTSRSARRAPPPASESPA</sequence>
<evidence type="ECO:0000259" key="3">
    <source>
        <dbReference type="Pfam" id="PF01569"/>
    </source>
</evidence>
<dbReference type="AlphaFoldDB" id="A0A367ELY1"/>
<feature type="transmembrane region" description="Helical" evidence="2">
    <location>
        <begin position="243"/>
        <end position="264"/>
    </location>
</feature>
<feature type="region of interest" description="Disordered" evidence="1">
    <location>
        <begin position="23"/>
        <end position="91"/>
    </location>
</feature>
<keyword evidence="2" id="KW-1133">Transmembrane helix</keyword>
<dbReference type="InterPro" id="IPR036938">
    <property type="entry name" value="PAP2/HPO_sf"/>
</dbReference>
<keyword evidence="5" id="KW-1185">Reference proteome</keyword>
<feature type="compositionally biased region" description="Basic and acidic residues" evidence="1">
    <location>
        <begin position="51"/>
        <end position="72"/>
    </location>
</feature>
<feature type="transmembrane region" description="Helical" evidence="2">
    <location>
        <begin position="151"/>
        <end position="171"/>
    </location>
</feature>
<dbReference type="Pfam" id="PF01569">
    <property type="entry name" value="PAP2"/>
    <property type="match status" value="1"/>
</dbReference>
<feature type="transmembrane region" description="Helical" evidence="2">
    <location>
        <begin position="217"/>
        <end position="236"/>
    </location>
</feature>
<feature type="transmembrane region" description="Helical" evidence="2">
    <location>
        <begin position="180"/>
        <end position="197"/>
    </location>
</feature>
<dbReference type="SUPFAM" id="SSF48317">
    <property type="entry name" value="Acid phosphatase/Vanadium-dependent haloperoxidase"/>
    <property type="match status" value="1"/>
</dbReference>
<feature type="transmembrane region" description="Helical" evidence="2">
    <location>
        <begin position="270"/>
        <end position="288"/>
    </location>
</feature>
<dbReference type="EMBL" id="QOIM01000033">
    <property type="protein sequence ID" value="RCG18397.1"/>
    <property type="molecule type" value="Genomic_DNA"/>
</dbReference>
<organism evidence="4 5">
    <name type="scientific">Streptomyces reniochalinae</name>
    <dbReference type="NCBI Taxonomy" id="2250578"/>
    <lineage>
        <taxon>Bacteria</taxon>
        <taxon>Bacillati</taxon>
        <taxon>Actinomycetota</taxon>
        <taxon>Actinomycetes</taxon>
        <taxon>Kitasatosporales</taxon>
        <taxon>Streptomycetaceae</taxon>
        <taxon>Streptomyces</taxon>
    </lineage>
</organism>
<evidence type="ECO:0000313" key="4">
    <source>
        <dbReference type="EMBL" id="RCG18397.1"/>
    </source>
</evidence>
<name>A0A367ELY1_9ACTN</name>
<feature type="transmembrane region" description="Helical" evidence="2">
    <location>
        <begin position="98"/>
        <end position="118"/>
    </location>
</feature>
<keyword evidence="2" id="KW-0472">Membrane</keyword>
<evidence type="ECO:0000256" key="2">
    <source>
        <dbReference type="SAM" id="Phobius"/>
    </source>
</evidence>